<comment type="similarity">
    <text evidence="1">Belongs to the LysR transcriptional regulatory family.</text>
</comment>
<accession>A0A0R2SJ78</accession>
<dbReference type="GO" id="GO:0006351">
    <property type="term" value="P:DNA-templated transcription"/>
    <property type="evidence" value="ECO:0007669"/>
    <property type="project" value="TreeGrafter"/>
</dbReference>
<keyword evidence="2" id="KW-0805">Transcription regulation</keyword>
<evidence type="ECO:0000256" key="1">
    <source>
        <dbReference type="ARBA" id="ARBA00009437"/>
    </source>
</evidence>
<dbReference type="CDD" id="cd08432">
    <property type="entry name" value="PBP2_GcdR_TrpI_HvrB_AmpR_like"/>
    <property type="match status" value="1"/>
</dbReference>
<evidence type="ECO:0000313" key="7">
    <source>
        <dbReference type="Proteomes" id="UP000051934"/>
    </source>
</evidence>
<reference evidence="6 7" key="1">
    <citation type="submission" date="2015-10" db="EMBL/GenBank/DDBJ databases">
        <title>Metagenome-Assembled Genomes uncover a global brackish microbiome.</title>
        <authorList>
            <person name="Hugerth L.W."/>
            <person name="Larsson J."/>
            <person name="Alneberg J."/>
            <person name="Lindh M.V."/>
            <person name="Legrand C."/>
            <person name="Pinhassi J."/>
            <person name="Andersson A.F."/>
        </authorList>
    </citation>
    <scope>NUCLEOTIDE SEQUENCE [LARGE SCALE GENOMIC DNA]</scope>
    <source>
        <strain evidence="6">BACL4 MAG-120507-bin80</strain>
    </source>
</reference>
<dbReference type="Pfam" id="PF03466">
    <property type="entry name" value="LysR_substrate"/>
    <property type="match status" value="1"/>
</dbReference>
<dbReference type="Proteomes" id="UP000051934">
    <property type="component" value="Unassembled WGS sequence"/>
</dbReference>
<dbReference type="GO" id="GO:0003700">
    <property type="term" value="F:DNA-binding transcription factor activity"/>
    <property type="evidence" value="ECO:0007669"/>
    <property type="project" value="InterPro"/>
</dbReference>
<dbReference type="PRINTS" id="PR00039">
    <property type="entry name" value="HTHLYSR"/>
</dbReference>
<dbReference type="PROSITE" id="PS50931">
    <property type="entry name" value="HTH_LYSR"/>
    <property type="match status" value="1"/>
</dbReference>
<feature type="domain" description="HTH lysR-type" evidence="5">
    <location>
        <begin position="11"/>
        <end position="68"/>
    </location>
</feature>
<dbReference type="InterPro" id="IPR036388">
    <property type="entry name" value="WH-like_DNA-bd_sf"/>
</dbReference>
<dbReference type="AlphaFoldDB" id="A0A0R2SJ78"/>
<proteinExistence type="inferred from homology"/>
<dbReference type="PANTHER" id="PTHR30537">
    <property type="entry name" value="HTH-TYPE TRANSCRIPTIONAL REGULATOR"/>
    <property type="match status" value="1"/>
</dbReference>
<dbReference type="SUPFAM" id="SSF46785">
    <property type="entry name" value="Winged helix' DNA-binding domain"/>
    <property type="match status" value="1"/>
</dbReference>
<protein>
    <submittedName>
        <fullName evidence="6">LysR family transcriptional regulator</fullName>
    </submittedName>
</protein>
<keyword evidence="3" id="KW-0238">DNA-binding</keyword>
<dbReference type="NCBIfam" id="NF008352">
    <property type="entry name" value="PRK11139.1"/>
    <property type="match status" value="1"/>
</dbReference>
<evidence type="ECO:0000256" key="2">
    <source>
        <dbReference type="ARBA" id="ARBA00023015"/>
    </source>
</evidence>
<keyword evidence="4" id="KW-0804">Transcription</keyword>
<dbReference type="InterPro" id="IPR058163">
    <property type="entry name" value="LysR-type_TF_proteobact-type"/>
</dbReference>
<evidence type="ECO:0000313" key="6">
    <source>
        <dbReference type="EMBL" id="KRO73378.1"/>
    </source>
</evidence>
<dbReference type="InterPro" id="IPR000847">
    <property type="entry name" value="LysR_HTH_N"/>
</dbReference>
<dbReference type="Gene3D" id="1.10.10.10">
    <property type="entry name" value="Winged helix-like DNA-binding domain superfamily/Winged helix DNA-binding domain"/>
    <property type="match status" value="1"/>
</dbReference>
<evidence type="ECO:0000259" key="5">
    <source>
        <dbReference type="PROSITE" id="PS50931"/>
    </source>
</evidence>
<dbReference type="GO" id="GO:0043565">
    <property type="term" value="F:sequence-specific DNA binding"/>
    <property type="evidence" value="ECO:0007669"/>
    <property type="project" value="TreeGrafter"/>
</dbReference>
<evidence type="ECO:0000256" key="3">
    <source>
        <dbReference type="ARBA" id="ARBA00023125"/>
    </source>
</evidence>
<gene>
    <name evidence="6" type="ORF">ABR69_03230</name>
</gene>
<dbReference type="PANTHER" id="PTHR30537:SF74">
    <property type="entry name" value="HTH-TYPE TRANSCRIPTIONAL REGULATOR TRPI"/>
    <property type="match status" value="1"/>
</dbReference>
<evidence type="ECO:0000256" key="4">
    <source>
        <dbReference type="ARBA" id="ARBA00023163"/>
    </source>
</evidence>
<dbReference type="EMBL" id="LIBB01000005">
    <property type="protein sequence ID" value="KRO73378.1"/>
    <property type="molecule type" value="Genomic_DNA"/>
</dbReference>
<dbReference type="FunFam" id="1.10.10.10:FF:000038">
    <property type="entry name" value="Glycine cleavage system transcriptional activator"/>
    <property type="match status" value="1"/>
</dbReference>
<dbReference type="InterPro" id="IPR036390">
    <property type="entry name" value="WH_DNA-bd_sf"/>
</dbReference>
<dbReference type="InterPro" id="IPR005119">
    <property type="entry name" value="LysR_subst-bd"/>
</dbReference>
<dbReference type="SUPFAM" id="SSF53850">
    <property type="entry name" value="Periplasmic binding protein-like II"/>
    <property type="match status" value="1"/>
</dbReference>
<comment type="caution">
    <text evidence="6">The sequence shown here is derived from an EMBL/GenBank/DDBJ whole genome shotgun (WGS) entry which is preliminary data.</text>
</comment>
<dbReference type="Pfam" id="PF00126">
    <property type="entry name" value="HTH_1"/>
    <property type="match status" value="1"/>
</dbReference>
<name>A0A0R2SJ78_9GAMM</name>
<sequence length="311" mass="35104">MTGFQQRRKLPPLNALRAFEAAARHLSFKDAAHELSVSQSAISHQVKSLEQSLNTHLFTRKTRAVELTRKGKLLYPIVRNSFDSIAEGAQLILEEASVSVLTLHVYSTFTMRWLLPRLPRLQEFDSSIQVRLHTSQSDVNFAQEDIDAGIMVGQPVDSNLHYDHLFDCELFPVCSPAFLERHGPFETPEQLAGHPILQVYPSAGDWHVWLEGNNVRGVSPDSGLQLESYDVALSSATQGIGIALGQQPYISDEIETGALIEIFPKLRLKNPNRWYLVCRNEKRDSPKLAAFRRWLFSQIEVDDQLSTRSIG</sequence>
<dbReference type="Gene3D" id="3.40.190.10">
    <property type="entry name" value="Periplasmic binding protein-like II"/>
    <property type="match status" value="2"/>
</dbReference>
<organism evidence="6 7">
    <name type="scientific">OM182 bacterium BACL3 MAG-120507-bin80</name>
    <dbReference type="NCBI Taxonomy" id="1655577"/>
    <lineage>
        <taxon>Bacteria</taxon>
        <taxon>Pseudomonadati</taxon>
        <taxon>Pseudomonadota</taxon>
        <taxon>Gammaproteobacteria</taxon>
        <taxon>OMG group</taxon>
        <taxon>OM182 clade</taxon>
    </lineage>
</organism>